<reference evidence="13 14" key="1">
    <citation type="submission" date="2018-06" db="EMBL/GenBank/DDBJ databases">
        <authorList>
            <consortium name="Pathogen Informatics"/>
            <person name="Doyle S."/>
        </authorList>
    </citation>
    <scope>NUCLEOTIDE SEQUENCE [LARGE SCALE GENOMIC DNA]</scope>
    <source>
        <strain evidence="13 14">NCTC9117</strain>
    </source>
</reference>
<evidence type="ECO:0000256" key="5">
    <source>
        <dbReference type="ARBA" id="ARBA00022692"/>
    </source>
</evidence>
<feature type="transmembrane region" description="Helical" evidence="10">
    <location>
        <begin position="12"/>
        <end position="31"/>
    </location>
</feature>
<dbReference type="InterPro" id="IPR025885">
    <property type="entry name" value="PapC_N"/>
</dbReference>
<dbReference type="GO" id="GO:0015473">
    <property type="term" value="F:fimbrial usher porin activity"/>
    <property type="evidence" value="ECO:0007669"/>
    <property type="project" value="InterPro"/>
</dbReference>
<evidence type="ECO:0000259" key="12">
    <source>
        <dbReference type="Pfam" id="PF13954"/>
    </source>
</evidence>
<dbReference type="InterPro" id="IPR000015">
    <property type="entry name" value="Fimb_usher"/>
</dbReference>
<accession>A0A376Y356</accession>
<dbReference type="InterPro" id="IPR037224">
    <property type="entry name" value="PapC_N_sf"/>
</dbReference>
<organism evidence="13 14">
    <name type="scientific">Escherichia coli</name>
    <dbReference type="NCBI Taxonomy" id="562"/>
    <lineage>
        <taxon>Bacteria</taxon>
        <taxon>Pseudomonadati</taxon>
        <taxon>Pseudomonadota</taxon>
        <taxon>Gammaproteobacteria</taxon>
        <taxon>Enterobacterales</taxon>
        <taxon>Enterobacteriaceae</taxon>
        <taxon>Escherichia</taxon>
    </lineage>
</organism>
<dbReference type="SUPFAM" id="SSF141729">
    <property type="entry name" value="FimD N-terminal domain-like"/>
    <property type="match status" value="1"/>
</dbReference>
<dbReference type="Gene3D" id="2.60.40.2070">
    <property type="match status" value="1"/>
</dbReference>
<keyword evidence="5 9" id="KW-0812">Transmembrane</keyword>
<evidence type="ECO:0000256" key="9">
    <source>
        <dbReference type="RuleBase" id="RU003884"/>
    </source>
</evidence>
<dbReference type="GO" id="GO:0009297">
    <property type="term" value="P:pilus assembly"/>
    <property type="evidence" value="ECO:0007669"/>
    <property type="project" value="InterPro"/>
</dbReference>
<dbReference type="Gene3D" id="2.60.40.2610">
    <property type="entry name" value="Outer membrane usher protein FimD, plug domain"/>
    <property type="match status" value="1"/>
</dbReference>
<evidence type="ECO:0000256" key="4">
    <source>
        <dbReference type="ARBA" id="ARBA00022452"/>
    </source>
</evidence>
<dbReference type="InterPro" id="IPR042186">
    <property type="entry name" value="FimD_plug_dom"/>
</dbReference>
<evidence type="ECO:0000256" key="6">
    <source>
        <dbReference type="ARBA" id="ARBA00022729"/>
    </source>
</evidence>
<proteinExistence type="inferred from homology"/>
<dbReference type="EMBL" id="UGDC01000003">
    <property type="protein sequence ID" value="STJ78765.1"/>
    <property type="molecule type" value="Genomic_DNA"/>
</dbReference>
<evidence type="ECO:0000256" key="7">
    <source>
        <dbReference type="ARBA" id="ARBA00023136"/>
    </source>
</evidence>
<evidence type="ECO:0000259" key="11">
    <source>
        <dbReference type="Pfam" id="PF13953"/>
    </source>
</evidence>
<evidence type="ECO:0000256" key="10">
    <source>
        <dbReference type="SAM" id="Phobius"/>
    </source>
</evidence>
<keyword evidence="3 9" id="KW-0813">Transport</keyword>
<name>A0A376Y356_ECOLX</name>
<dbReference type="Pfam" id="PF13954">
    <property type="entry name" value="PapC_N"/>
    <property type="match status" value="1"/>
</dbReference>
<feature type="domain" description="PapC-like C-terminal" evidence="11">
    <location>
        <begin position="760"/>
        <end position="823"/>
    </location>
</feature>
<dbReference type="Proteomes" id="UP000254785">
    <property type="component" value="Unassembled WGS sequence"/>
</dbReference>
<dbReference type="Pfam" id="PF00577">
    <property type="entry name" value="Usher"/>
    <property type="match status" value="1"/>
</dbReference>
<dbReference type="GO" id="GO:0009279">
    <property type="term" value="C:cell outer membrane"/>
    <property type="evidence" value="ECO:0007669"/>
    <property type="project" value="UniProtKB-SubCell"/>
</dbReference>
<dbReference type="InterPro" id="IPR018030">
    <property type="entry name" value="Fimbrial_membr_usher_CS"/>
</dbReference>
<keyword evidence="9" id="KW-1029">Fimbrium biogenesis</keyword>
<keyword evidence="10" id="KW-1133">Transmembrane helix</keyword>
<keyword evidence="8 9" id="KW-0998">Cell outer membrane</keyword>
<protein>
    <submittedName>
        <fullName evidence="13">F17-like fimbrial usher</fullName>
    </submittedName>
</protein>
<sequence>MSHYFLSGLKYRVIYLCCLSGLYMLSVPLWAAEDAEFDPSFLSRTPGSSVIDVRRFTHGNPVPSGNYYSDIYLNGEWKGNAELSFRDMSSSQEESVLCVTPELLSILDVSPEAVAREPDTGNGRCMPFSAVVPDAKIRFDLSLLRLNVEIPQAMLVSRPRGYISPSQWQTGVPAAFVSYDVNHWRYRTPDMENNQSYLGLRAGFNAGGWAFRHRGTESWSDGHAEGYRSIETNLQHDIAMLRAQLTLGDFTTTGELMDSNSLRGIRLASDDRMLPGSLRGYAPVVRGMAGSNARVTVRQNGNIIYETTVPAGPFSISDLYPSGYGGDLTVTVTESDGQTRSFIVPFASVAQLVRPGFSRWQVAAGRYRYGNRTFSDTVFQGTLQYGLTNDITLNTGMSTAPHYLSGLGGVAFNTPLGAVATDITLARTTFPGSDTTHRGYSLHAGYSARIPETSTNVTLAAYRYSSRDFWSLRDAILTRNRDVINDSSVRSATGYRPRNQLQLTVNQSLGEGWGNLYLTGATYHYWGHTGTFNEYQAGYNNVWKKMSYQIGFSQTRRSGDYHHDNRFFFSFSLPLSDTGRTLLSTTVNVSDKNSNSIQSSISGVSGDDNQLSYGVSLNTQENGPTGYAVNGSYRSPVATLQATAGNDSRHNRQISAGISGAIVAHPFGVTASNDLGDTFTVIHADGAGGAVINNAPGNRLDPWGNGIVPYVTPYEKNYISIDPTALAADVELSATEREIIPRANSTTMVTFTTKTGKAMLFDVKMPDGTPPPMAAEALTADGKSAGYIAQGGRLFVRDLDAEKGMLRIVWGSGQNDSCVIHYSASGENARGNAVPENHHVVCMRQ</sequence>
<evidence type="ECO:0000313" key="14">
    <source>
        <dbReference type="Proteomes" id="UP000254785"/>
    </source>
</evidence>
<dbReference type="InterPro" id="IPR025949">
    <property type="entry name" value="PapC-like_C"/>
</dbReference>
<evidence type="ECO:0000256" key="1">
    <source>
        <dbReference type="ARBA" id="ARBA00004571"/>
    </source>
</evidence>
<keyword evidence="6" id="KW-0732">Signal</keyword>
<gene>
    <name evidence="13" type="primary">htrE_1</name>
    <name evidence="13" type="ORF">NCTC9117_01311</name>
</gene>
<keyword evidence="4" id="KW-1134">Transmembrane beta strand</keyword>
<evidence type="ECO:0000256" key="8">
    <source>
        <dbReference type="ARBA" id="ARBA00023237"/>
    </source>
</evidence>
<dbReference type="Pfam" id="PF13953">
    <property type="entry name" value="PapC_C"/>
    <property type="match status" value="1"/>
</dbReference>
<dbReference type="Gene3D" id="3.10.20.410">
    <property type="match status" value="1"/>
</dbReference>
<feature type="domain" description="PapC N-terminal" evidence="12">
    <location>
        <begin position="36"/>
        <end position="182"/>
    </location>
</feature>
<evidence type="ECO:0000313" key="13">
    <source>
        <dbReference type="EMBL" id="STJ78765.1"/>
    </source>
</evidence>
<dbReference type="Gene3D" id="2.60.40.3110">
    <property type="match status" value="1"/>
</dbReference>
<dbReference type="PANTHER" id="PTHR30451:SF20">
    <property type="entry name" value="FIMBRIAE USHER"/>
    <property type="match status" value="1"/>
</dbReference>
<dbReference type="FunFam" id="2.60.40.3110:FF:000001">
    <property type="entry name" value="Putative fimbrial outer membrane usher"/>
    <property type="match status" value="1"/>
</dbReference>
<dbReference type="InterPro" id="IPR043142">
    <property type="entry name" value="PapC-like_C_sf"/>
</dbReference>
<keyword evidence="7 9" id="KW-0472">Membrane</keyword>
<evidence type="ECO:0000256" key="2">
    <source>
        <dbReference type="ARBA" id="ARBA00008064"/>
    </source>
</evidence>
<dbReference type="PANTHER" id="PTHR30451">
    <property type="entry name" value="OUTER MEMBRANE USHER PROTEIN"/>
    <property type="match status" value="1"/>
</dbReference>
<comment type="subcellular location">
    <subcellularLocation>
        <location evidence="1 9">Cell outer membrane</location>
        <topology evidence="1 9">Multi-pass membrane protein</topology>
    </subcellularLocation>
</comment>
<evidence type="ECO:0000256" key="3">
    <source>
        <dbReference type="ARBA" id="ARBA00022448"/>
    </source>
</evidence>
<comment type="similarity">
    <text evidence="2 9">Belongs to the fimbrial export usher family.</text>
</comment>
<dbReference type="AlphaFoldDB" id="A0A376Y356"/>
<dbReference type="PROSITE" id="PS01151">
    <property type="entry name" value="FIMBRIAL_USHER"/>
    <property type="match status" value="1"/>
</dbReference>